<dbReference type="Proteomes" id="UP000288024">
    <property type="component" value="Unassembled WGS sequence"/>
</dbReference>
<keyword evidence="1" id="KW-0378">Hydrolase</keyword>
<evidence type="ECO:0000313" key="3">
    <source>
        <dbReference type="EMBL" id="RVT58249.1"/>
    </source>
</evidence>
<dbReference type="InterPro" id="IPR036779">
    <property type="entry name" value="LysM_dom_sf"/>
</dbReference>
<evidence type="ECO:0000259" key="2">
    <source>
        <dbReference type="PROSITE" id="PS51782"/>
    </source>
</evidence>
<dbReference type="GO" id="GO:0030288">
    <property type="term" value="C:outer membrane-bounded periplasmic space"/>
    <property type="evidence" value="ECO:0007669"/>
    <property type="project" value="TreeGrafter"/>
</dbReference>
<dbReference type="InterPro" id="IPR050695">
    <property type="entry name" value="N-acetylmuramoyl_amidase_3"/>
</dbReference>
<dbReference type="Gene3D" id="3.40.630.40">
    <property type="entry name" value="Zn-dependent exopeptidases"/>
    <property type="match status" value="1"/>
</dbReference>
<reference evidence="3 4" key="1">
    <citation type="submission" date="2019-01" db="EMBL/GenBank/DDBJ databases">
        <title>Bacillus sp. M5HDSG1-1, whole genome shotgun sequence.</title>
        <authorList>
            <person name="Tuo L."/>
        </authorList>
    </citation>
    <scope>NUCLEOTIDE SEQUENCE [LARGE SCALE GENOMIC DNA]</scope>
    <source>
        <strain evidence="3 4">M5HDSG1-1</strain>
    </source>
</reference>
<evidence type="ECO:0000256" key="1">
    <source>
        <dbReference type="ARBA" id="ARBA00022801"/>
    </source>
</evidence>
<dbReference type="SMART" id="SM00257">
    <property type="entry name" value="LysM"/>
    <property type="match status" value="1"/>
</dbReference>
<dbReference type="Pfam" id="PF01520">
    <property type="entry name" value="Amidase_3"/>
    <property type="match status" value="1"/>
</dbReference>
<dbReference type="Gene3D" id="3.10.350.10">
    <property type="entry name" value="LysM domain"/>
    <property type="match status" value="1"/>
</dbReference>
<dbReference type="CDD" id="cd02696">
    <property type="entry name" value="MurNAc-LAA"/>
    <property type="match status" value="1"/>
</dbReference>
<protein>
    <submittedName>
        <fullName evidence="3">LysM peptidoglycan-binding domain-containing protein</fullName>
    </submittedName>
</protein>
<feature type="domain" description="LysM" evidence="2">
    <location>
        <begin position="191"/>
        <end position="235"/>
    </location>
</feature>
<dbReference type="SMART" id="SM00646">
    <property type="entry name" value="Ami_3"/>
    <property type="match status" value="1"/>
</dbReference>
<comment type="caution">
    <text evidence="3">The sequence shown here is derived from an EMBL/GenBank/DDBJ whole genome shotgun (WGS) entry which is preliminary data.</text>
</comment>
<dbReference type="SUPFAM" id="SSF53187">
    <property type="entry name" value="Zn-dependent exopeptidases"/>
    <property type="match status" value="1"/>
</dbReference>
<dbReference type="PANTHER" id="PTHR30404:SF0">
    <property type="entry name" value="N-ACETYLMURAMOYL-L-ALANINE AMIDASE AMIC"/>
    <property type="match status" value="1"/>
</dbReference>
<dbReference type="AlphaFoldDB" id="A0A437K5H5"/>
<dbReference type="Pfam" id="PF01476">
    <property type="entry name" value="LysM"/>
    <property type="match status" value="1"/>
</dbReference>
<accession>A0A437K5H5</accession>
<organism evidence="3 4">
    <name type="scientific">Niallia taxi</name>
    <dbReference type="NCBI Taxonomy" id="2499688"/>
    <lineage>
        <taxon>Bacteria</taxon>
        <taxon>Bacillati</taxon>
        <taxon>Bacillota</taxon>
        <taxon>Bacilli</taxon>
        <taxon>Bacillales</taxon>
        <taxon>Bacillaceae</taxon>
        <taxon>Niallia</taxon>
    </lineage>
</organism>
<dbReference type="InterPro" id="IPR002508">
    <property type="entry name" value="MurNAc-LAA_cat"/>
</dbReference>
<dbReference type="PROSITE" id="PS51782">
    <property type="entry name" value="LYSM"/>
    <property type="match status" value="1"/>
</dbReference>
<dbReference type="EMBL" id="RZTZ01000013">
    <property type="protein sequence ID" value="RVT58249.1"/>
    <property type="molecule type" value="Genomic_DNA"/>
</dbReference>
<dbReference type="CDD" id="cd00118">
    <property type="entry name" value="LysM"/>
    <property type="match status" value="1"/>
</dbReference>
<gene>
    <name evidence="3" type="ORF">EM808_22285</name>
</gene>
<keyword evidence="4" id="KW-1185">Reference proteome</keyword>
<dbReference type="GO" id="GO:0008745">
    <property type="term" value="F:N-acetylmuramoyl-L-alanine amidase activity"/>
    <property type="evidence" value="ECO:0007669"/>
    <property type="project" value="InterPro"/>
</dbReference>
<dbReference type="InterPro" id="IPR018392">
    <property type="entry name" value="LysM"/>
</dbReference>
<evidence type="ECO:0000313" key="4">
    <source>
        <dbReference type="Proteomes" id="UP000288024"/>
    </source>
</evidence>
<dbReference type="SUPFAM" id="SSF54106">
    <property type="entry name" value="LysM domain"/>
    <property type="match status" value="1"/>
</dbReference>
<name>A0A437K5H5_9BACI</name>
<sequence length="236" mass="25956">MVSMTKIFIDPGHGGTDSGAVGNGLLEKDLTLTIAKKIQSLLQGYEDVEVRMSRTTDKTLSLNQRTNAANNWNADFLLSVHINAGSGTGYEDYRYNTLAISSRTGKIHATIHNAIMDELAAYNIVDRGTKASDLHVLRESNMDAILTESLFIDTRKDAALLKNDEFLNAVAAGHVKGLERAFNLKKKAAVSTYKIKSGDTLWDIEERLNIDHGTLEKLNPNVNPSKLSIGQTIRIK</sequence>
<dbReference type="PANTHER" id="PTHR30404">
    <property type="entry name" value="N-ACETYLMURAMOYL-L-ALANINE AMIDASE"/>
    <property type="match status" value="1"/>
</dbReference>
<dbReference type="GO" id="GO:0009253">
    <property type="term" value="P:peptidoglycan catabolic process"/>
    <property type="evidence" value="ECO:0007669"/>
    <property type="project" value="InterPro"/>
</dbReference>
<proteinExistence type="predicted"/>